<reference evidence="1 2" key="1">
    <citation type="submission" date="2018-06" db="EMBL/GenBank/DDBJ databases">
        <authorList>
            <consortium name="Pathogen Informatics"/>
            <person name="Doyle S."/>
        </authorList>
    </citation>
    <scope>NUCLEOTIDE SEQUENCE [LARGE SCALE GENOMIC DNA]</scope>
    <source>
        <strain evidence="1 2">NCTC11343</strain>
    </source>
</reference>
<evidence type="ECO:0000313" key="1">
    <source>
        <dbReference type="EMBL" id="SPZ88481.1"/>
    </source>
</evidence>
<name>A0A2X2J8C2_SPHMU</name>
<dbReference type="Proteomes" id="UP000251241">
    <property type="component" value="Unassembled WGS sequence"/>
</dbReference>
<protein>
    <submittedName>
        <fullName evidence="1">Uncharacterized protein</fullName>
    </submittedName>
</protein>
<proteinExistence type="predicted"/>
<dbReference type="RefSeq" id="WP_146753097.1">
    <property type="nucleotide sequence ID" value="NZ_UAUU01000009.1"/>
</dbReference>
<gene>
    <name evidence="1" type="ORF">NCTC11343_03511</name>
</gene>
<organism evidence="1 2">
    <name type="scientific">Sphingobacterium multivorum</name>
    <dbReference type="NCBI Taxonomy" id="28454"/>
    <lineage>
        <taxon>Bacteria</taxon>
        <taxon>Pseudomonadati</taxon>
        <taxon>Bacteroidota</taxon>
        <taxon>Sphingobacteriia</taxon>
        <taxon>Sphingobacteriales</taxon>
        <taxon>Sphingobacteriaceae</taxon>
        <taxon>Sphingobacterium</taxon>
    </lineage>
</organism>
<dbReference type="AlphaFoldDB" id="A0A2X2J8C2"/>
<evidence type="ECO:0000313" key="2">
    <source>
        <dbReference type="Proteomes" id="UP000251241"/>
    </source>
</evidence>
<accession>A0A2X2J8C2</accession>
<dbReference type="EMBL" id="UAUU01000009">
    <property type="protein sequence ID" value="SPZ88481.1"/>
    <property type="molecule type" value="Genomic_DNA"/>
</dbReference>
<sequence length="146" mass="16556">MGAEKKVYGSNYTLNDFQSLLYVMFGKAYGAPGVPKSKLGNQQGSIDMAFSYDWDNLQLMAYRQNFYDVGALSKLANIADGLNGITLTNRHFGRSLKNWDWHKFLVEFFTLKIRRDTLGQSQRNRAMKITTTITIINKDGLTKAKA</sequence>